<evidence type="ECO:0000256" key="1">
    <source>
        <dbReference type="SAM" id="MobiDB-lite"/>
    </source>
</evidence>
<dbReference type="OrthoDB" id="99548at2759"/>
<evidence type="ECO:0000313" key="3">
    <source>
        <dbReference type="Proteomes" id="UP001165121"/>
    </source>
</evidence>
<comment type="caution">
    <text evidence="2">The sequence shown here is derived from an EMBL/GenBank/DDBJ whole genome shotgun (WGS) entry which is preliminary data.</text>
</comment>
<sequence>MVSYRRQGGASRSNQEGISATSAPHVENTIKLEEMVRNRPSEYRIASPVPPSTPPLLPEYYYSYSLPDLAVIQFAGGGADTSMTADQTKDTNPRSTMAESDRSGGPPHLGCPMCGVPLTLQSHAPQLQMFDLVKSLLLLKTFVLAAPLEAFSFYSGEIDSRIRRQWLSDLSAVRRNIDESPASSMVTEMVSALSLTNLIAERGDITVGAVYTTLEKEVLRTSADLLLDSFSSSRIHMILVSIPQVGRAHQHGQTEATPFELCGQFSQSIVGIFNELTRLLTRSTGNFNRSRSGRSMDYTSIPALVDDILSLIYSEPRYQKLRGQTSALLLRKDNLLEVGIQQLFQVFVSQTLQYTSSGVDSPSNGERNTGVSSLPDVWTRSSSWWQGIGSSGKPLSIELNSPRTRRLWCQRWFLDLNSLSVVCRRAPIGSGTSSTRSCTPSILSTLFLVRTLGIIDIMLEGRRLIIDSAISKAILGEPVRSSIALELDGQDHSLEQLPSILVSAAGLALTSELWGTTRYKGIVADNRVSLEMCLPSLQASNKSGDLYSIGYDVIAHVTLVLKSATDAYRSNLDVRAEVFTAHLPSLQVHPSTLQRYNHEALSEIEMLPMVEVTATYATYPEAV</sequence>
<organism evidence="2 3">
    <name type="scientific">Phytophthora fragariaefolia</name>
    <dbReference type="NCBI Taxonomy" id="1490495"/>
    <lineage>
        <taxon>Eukaryota</taxon>
        <taxon>Sar</taxon>
        <taxon>Stramenopiles</taxon>
        <taxon>Oomycota</taxon>
        <taxon>Peronosporomycetes</taxon>
        <taxon>Peronosporales</taxon>
        <taxon>Peronosporaceae</taxon>
        <taxon>Phytophthora</taxon>
    </lineage>
</organism>
<feature type="region of interest" description="Disordered" evidence="1">
    <location>
        <begin position="1"/>
        <end position="27"/>
    </location>
</feature>
<protein>
    <submittedName>
        <fullName evidence="2">Unnamed protein product</fullName>
    </submittedName>
</protein>
<dbReference type="Proteomes" id="UP001165121">
    <property type="component" value="Unassembled WGS sequence"/>
</dbReference>
<proteinExistence type="predicted"/>
<dbReference type="AlphaFoldDB" id="A0A9W7DDN8"/>
<feature type="region of interest" description="Disordered" evidence="1">
    <location>
        <begin position="81"/>
        <end position="107"/>
    </location>
</feature>
<dbReference type="EMBL" id="BSXT01008737">
    <property type="protein sequence ID" value="GMF66708.1"/>
    <property type="molecule type" value="Genomic_DNA"/>
</dbReference>
<accession>A0A9W7DDN8</accession>
<reference evidence="2" key="1">
    <citation type="submission" date="2023-04" db="EMBL/GenBank/DDBJ databases">
        <title>Phytophthora fragariaefolia NBRC 109709.</title>
        <authorList>
            <person name="Ichikawa N."/>
            <person name="Sato H."/>
            <person name="Tonouchi N."/>
        </authorList>
    </citation>
    <scope>NUCLEOTIDE SEQUENCE</scope>
    <source>
        <strain evidence="2">NBRC 109709</strain>
    </source>
</reference>
<name>A0A9W7DDN8_9STRA</name>
<evidence type="ECO:0000313" key="2">
    <source>
        <dbReference type="EMBL" id="GMF66708.1"/>
    </source>
</evidence>
<keyword evidence="3" id="KW-1185">Reference proteome</keyword>
<gene>
    <name evidence="2" type="ORF">Pfra01_002827600</name>
</gene>
<feature type="compositionally biased region" description="Polar residues" evidence="1">
    <location>
        <begin position="10"/>
        <end position="22"/>
    </location>
</feature>